<evidence type="ECO:0000256" key="6">
    <source>
        <dbReference type="ARBA" id="ARBA00023145"/>
    </source>
</evidence>
<dbReference type="InterPro" id="IPR011600">
    <property type="entry name" value="Pept_C14_caspase"/>
</dbReference>
<dbReference type="GO" id="GO:1990525">
    <property type="term" value="F:BIR domain binding"/>
    <property type="evidence" value="ECO:0007669"/>
    <property type="project" value="UniProtKB-ARBA"/>
</dbReference>
<evidence type="ECO:0000259" key="10">
    <source>
        <dbReference type="PROSITE" id="PS50208"/>
    </source>
</evidence>
<dbReference type="FunFam" id="3.40.50.1460:FF:000001">
    <property type="entry name" value="Caspase-3 preproprotein"/>
    <property type="match status" value="1"/>
</dbReference>
<evidence type="ECO:0008006" key="13">
    <source>
        <dbReference type="Google" id="ProtNLM"/>
    </source>
</evidence>
<dbReference type="EMBL" id="GEBQ01000172">
    <property type="protein sequence ID" value="JAT39805.1"/>
    <property type="molecule type" value="Transcribed_RNA"/>
</dbReference>
<evidence type="ECO:0000256" key="1">
    <source>
        <dbReference type="ARBA" id="ARBA00010134"/>
    </source>
</evidence>
<dbReference type="GO" id="GO:0004197">
    <property type="term" value="F:cysteine-type endopeptidase activity"/>
    <property type="evidence" value="ECO:0007669"/>
    <property type="project" value="InterPro"/>
</dbReference>
<proteinExistence type="inferred from homology"/>
<evidence type="ECO:0000256" key="5">
    <source>
        <dbReference type="ARBA" id="ARBA00022807"/>
    </source>
</evidence>
<dbReference type="CDD" id="cd00032">
    <property type="entry name" value="CASc"/>
    <property type="match status" value="1"/>
</dbReference>
<dbReference type="InterPro" id="IPR002138">
    <property type="entry name" value="Pept_C14_p10"/>
</dbReference>
<name>A0A1B6MV48_9HEMI</name>
<dbReference type="GO" id="GO:0006508">
    <property type="term" value="P:proteolysis"/>
    <property type="evidence" value="ECO:0007669"/>
    <property type="project" value="UniProtKB-KW"/>
</dbReference>
<dbReference type="GO" id="GO:0016322">
    <property type="term" value="P:neuron remodeling"/>
    <property type="evidence" value="ECO:0007669"/>
    <property type="project" value="UniProtKB-ARBA"/>
</dbReference>
<dbReference type="InterPro" id="IPR002398">
    <property type="entry name" value="Pept_C14"/>
</dbReference>
<dbReference type="InterPro" id="IPR001309">
    <property type="entry name" value="Pept_C14_p20"/>
</dbReference>
<dbReference type="GO" id="GO:0043525">
    <property type="term" value="P:positive regulation of neuron apoptotic process"/>
    <property type="evidence" value="ECO:0007669"/>
    <property type="project" value="TreeGrafter"/>
</dbReference>
<sequence length="315" mass="35760">MSEPGASGVPALSENGAAGDHDEADVLGSSFWKGWPCKWMKKNILRYKDKKEKKEAVMPVPKHALFYKMDHKNRGVAVILNHENFMTNMKLKSRAGTNVDSEQLEKSLRRLGFQIESHYDLTVEKINKVIERVSELDHSDNDCFLLACLSHGEQGILYANDAPYKPDTLWSRFTADKCPTLAGKPKLFFIQACQGDQLDAGVLLRSQVDSSPSYKIPAHADFLIAYSTIPGFYSWRNTMRGSWFMQALCEEINEHGYTVDMLTLLTFVNRKVAVDFESNVPDNSVMHAQKQIPCITYMLTRVLKFSEKTETNEVY</sequence>
<keyword evidence="2" id="KW-0645">Protease</keyword>
<keyword evidence="6" id="KW-0865">Zymogen</keyword>
<dbReference type="Gene3D" id="3.40.50.1460">
    <property type="match status" value="1"/>
</dbReference>
<reference evidence="12" key="1">
    <citation type="submission" date="2015-11" db="EMBL/GenBank/DDBJ databases">
        <title>De novo transcriptome assembly of four potential Pierce s Disease insect vectors from Arizona vineyards.</title>
        <authorList>
            <person name="Tassone E.E."/>
        </authorList>
    </citation>
    <scope>NUCLEOTIDE SEQUENCE</scope>
</reference>
<organism evidence="12">
    <name type="scientific">Graphocephala atropunctata</name>
    <dbReference type="NCBI Taxonomy" id="36148"/>
    <lineage>
        <taxon>Eukaryota</taxon>
        <taxon>Metazoa</taxon>
        <taxon>Ecdysozoa</taxon>
        <taxon>Arthropoda</taxon>
        <taxon>Hexapoda</taxon>
        <taxon>Insecta</taxon>
        <taxon>Pterygota</taxon>
        <taxon>Neoptera</taxon>
        <taxon>Paraneoptera</taxon>
        <taxon>Hemiptera</taxon>
        <taxon>Auchenorrhyncha</taxon>
        <taxon>Membracoidea</taxon>
        <taxon>Cicadellidae</taxon>
        <taxon>Cicadellinae</taxon>
        <taxon>Cicadellini</taxon>
        <taxon>Graphocephala</taxon>
    </lineage>
</organism>
<dbReference type="PROSITE" id="PS01122">
    <property type="entry name" value="CASPASE_CYS"/>
    <property type="match status" value="1"/>
</dbReference>
<evidence type="ECO:0000256" key="2">
    <source>
        <dbReference type="ARBA" id="ARBA00022670"/>
    </source>
</evidence>
<keyword evidence="4" id="KW-0378">Hydrolase</keyword>
<evidence type="ECO:0000256" key="4">
    <source>
        <dbReference type="ARBA" id="ARBA00022801"/>
    </source>
</evidence>
<dbReference type="InterPro" id="IPR033139">
    <property type="entry name" value="Caspase_cys_AS"/>
</dbReference>
<keyword evidence="5" id="KW-0788">Thiol protease</keyword>
<dbReference type="SMART" id="SM00115">
    <property type="entry name" value="CASc"/>
    <property type="match status" value="1"/>
</dbReference>
<keyword evidence="3" id="KW-0053">Apoptosis</keyword>
<dbReference type="PANTHER" id="PTHR10454">
    <property type="entry name" value="CASPASE"/>
    <property type="match status" value="1"/>
</dbReference>
<protein>
    <recommendedName>
        <fullName evidence="13">Caspase-1</fullName>
    </recommendedName>
</protein>
<evidence type="ECO:0000259" key="9">
    <source>
        <dbReference type="PROSITE" id="PS50207"/>
    </source>
</evidence>
<dbReference type="PROSITE" id="PS50208">
    <property type="entry name" value="CASPASE_P20"/>
    <property type="match status" value="1"/>
</dbReference>
<accession>A0A1B6MV48</accession>
<dbReference type="Pfam" id="PF00656">
    <property type="entry name" value="Peptidase_C14"/>
    <property type="match status" value="1"/>
</dbReference>
<evidence type="ECO:0000313" key="12">
    <source>
        <dbReference type="EMBL" id="JAT39805.1"/>
    </source>
</evidence>
<feature type="domain" description="Caspase family p20" evidence="10">
    <location>
        <begin position="73"/>
        <end position="197"/>
    </location>
</feature>
<dbReference type="SUPFAM" id="SSF52129">
    <property type="entry name" value="Caspase-like"/>
    <property type="match status" value="1"/>
</dbReference>
<feature type="domain" description="Caspase family p10" evidence="9">
    <location>
        <begin position="212"/>
        <end position="307"/>
    </location>
</feature>
<evidence type="ECO:0000313" key="11">
    <source>
        <dbReference type="EMBL" id="JAT39188.1"/>
    </source>
</evidence>
<dbReference type="PRINTS" id="PR00376">
    <property type="entry name" value="IL1BCENZYME"/>
</dbReference>
<dbReference type="PROSITE" id="PS50207">
    <property type="entry name" value="CASPASE_P10"/>
    <property type="match status" value="1"/>
</dbReference>
<dbReference type="AlphaFoldDB" id="A0A1B6MV48"/>
<evidence type="ECO:0000256" key="8">
    <source>
        <dbReference type="SAM" id="MobiDB-lite"/>
    </source>
</evidence>
<dbReference type="EMBL" id="GEBQ01000789">
    <property type="protein sequence ID" value="JAT39188.1"/>
    <property type="molecule type" value="Transcribed_RNA"/>
</dbReference>
<feature type="region of interest" description="Disordered" evidence="8">
    <location>
        <begin position="1"/>
        <end position="20"/>
    </location>
</feature>
<dbReference type="PANTHER" id="PTHR10454:SF245">
    <property type="entry name" value="CASPASE-RELATED"/>
    <property type="match status" value="1"/>
</dbReference>
<dbReference type="GO" id="GO:0005737">
    <property type="term" value="C:cytoplasm"/>
    <property type="evidence" value="ECO:0007669"/>
    <property type="project" value="TreeGrafter"/>
</dbReference>
<dbReference type="InterPro" id="IPR015917">
    <property type="entry name" value="Pept_C14A"/>
</dbReference>
<dbReference type="InterPro" id="IPR029030">
    <property type="entry name" value="Caspase-like_dom_sf"/>
</dbReference>
<comment type="similarity">
    <text evidence="1 7">Belongs to the peptidase C14A family.</text>
</comment>
<gene>
    <name evidence="11" type="ORF">g.30782</name>
    <name evidence="12" type="ORF">g.30783</name>
</gene>
<evidence type="ECO:0000256" key="7">
    <source>
        <dbReference type="RuleBase" id="RU003971"/>
    </source>
</evidence>
<evidence type="ECO:0000256" key="3">
    <source>
        <dbReference type="ARBA" id="ARBA00022703"/>
    </source>
</evidence>
<dbReference type="GO" id="GO:0045751">
    <property type="term" value="P:negative regulation of Toll signaling pathway"/>
    <property type="evidence" value="ECO:0007669"/>
    <property type="project" value="UniProtKB-ARBA"/>
</dbReference>
<dbReference type="GO" id="GO:0045476">
    <property type="term" value="P:nurse cell apoptotic process"/>
    <property type="evidence" value="ECO:0007669"/>
    <property type="project" value="UniProtKB-ARBA"/>
</dbReference>